<evidence type="ECO:0000313" key="2">
    <source>
        <dbReference type="Proteomes" id="UP000830671"/>
    </source>
</evidence>
<dbReference type="AlphaFoldDB" id="A0A9Q8WPH2"/>
<keyword evidence="2" id="KW-1185">Reference proteome</keyword>
<name>A0A9Q8WPH2_9PEZI</name>
<protein>
    <submittedName>
        <fullName evidence="1">Uncharacterized protein</fullName>
    </submittedName>
</protein>
<reference evidence="1" key="1">
    <citation type="journal article" date="2021" name="Mol. Plant Microbe Interact.">
        <title>Complete Genome Sequence of the Plant-Pathogenic Fungus Colletotrichum lupini.</title>
        <authorList>
            <person name="Baroncelli R."/>
            <person name="Pensec F."/>
            <person name="Da Lio D."/>
            <person name="Boufleur T."/>
            <person name="Vicente I."/>
            <person name="Sarrocco S."/>
            <person name="Picot A."/>
            <person name="Baraldi E."/>
            <person name="Sukno S."/>
            <person name="Thon M."/>
            <person name="Le Floch G."/>
        </authorList>
    </citation>
    <scope>NUCLEOTIDE SEQUENCE</scope>
    <source>
        <strain evidence="1">IMI 504893</strain>
    </source>
</reference>
<dbReference type="RefSeq" id="XP_049151998.1">
    <property type="nucleotide sequence ID" value="XM_049294851.1"/>
</dbReference>
<gene>
    <name evidence="1" type="ORF">CLUP02_15927</name>
</gene>
<dbReference type="KEGG" id="clup:CLUP02_15927"/>
<dbReference type="GeneID" id="73349861"/>
<accession>A0A9Q8WPH2</accession>
<organism evidence="1 2">
    <name type="scientific">Colletotrichum lupini</name>
    <dbReference type="NCBI Taxonomy" id="145971"/>
    <lineage>
        <taxon>Eukaryota</taxon>
        <taxon>Fungi</taxon>
        <taxon>Dikarya</taxon>
        <taxon>Ascomycota</taxon>
        <taxon>Pezizomycotina</taxon>
        <taxon>Sordariomycetes</taxon>
        <taxon>Hypocreomycetidae</taxon>
        <taxon>Glomerellales</taxon>
        <taxon>Glomerellaceae</taxon>
        <taxon>Colletotrichum</taxon>
        <taxon>Colletotrichum acutatum species complex</taxon>
    </lineage>
</organism>
<dbReference type="Proteomes" id="UP000830671">
    <property type="component" value="Chromosome 9"/>
</dbReference>
<dbReference type="EMBL" id="CP019481">
    <property type="protein sequence ID" value="UQC90397.1"/>
    <property type="molecule type" value="Genomic_DNA"/>
</dbReference>
<evidence type="ECO:0000313" key="1">
    <source>
        <dbReference type="EMBL" id="UQC90397.1"/>
    </source>
</evidence>
<proteinExistence type="predicted"/>
<sequence length="121" mass="13637">MARARINIMDDLDAPKDVKLTQNLVVMFQLDVAPEMVTLRYGQRAMAKRKKASLAGKLRERTYFTSSPTRNFTSETQMITCHTYVTIPLVSILHIWSIKRQATIIVGKAAQVQSIALTTVI</sequence>